<dbReference type="Proteomes" id="UP000287651">
    <property type="component" value="Unassembled WGS sequence"/>
</dbReference>
<dbReference type="EMBL" id="AMZH03000590">
    <property type="protein sequence ID" value="RRT82959.1"/>
    <property type="molecule type" value="Genomic_DNA"/>
</dbReference>
<name>A0A427B397_ENSVE</name>
<evidence type="ECO:0000313" key="2">
    <source>
        <dbReference type="Proteomes" id="UP000287651"/>
    </source>
</evidence>
<gene>
    <name evidence="1" type="ORF">B296_00000255</name>
</gene>
<accession>A0A427B397</accession>
<sequence length="141" mass="15318">MVLRLCRYCVFGKESPRPGHCDPLCGEAPLLLKLRDFPSQEVIAIRRRLQVAASAMAWLTSFGTRFGFAWVSTIFEISRCARARIASCPSPSAFASSPDGPAAAASPALSGCIDTIPFPNAGCERLQEAATNRAREREMIQ</sequence>
<protein>
    <submittedName>
        <fullName evidence="1">Uncharacterized protein</fullName>
    </submittedName>
</protein>
<dbReference type="AlphaFoldDB" id="A0A427B397"/>
<comment type="caution">
    <text evidence="1">The sequence shown here is derived from an EMBL/GenBank/DDBJ whole genome shotgun (WGS) entry which is preliminary data.</text>
</comment>
<proteinExistence type="predicted"/>
<organism evidence="1 2">
    <name type="scientific">Ensete ventricosum</name>
    <name type="common">Abyssinian banana</name>
    <name type="synonym">Musa ensete</name>
    <dbReference type="NCBI Taxonomy" id="4639"/>
    <lineage>
        <taxon>Eukaryota</taxon>
        <taxon>Viridiplantae</taxon>
        <taxon>Streptophyta</taxon>
        <taxon>Embryophyta</taxon>
        <taxon>Tracheophyta</taxon>
        <taxon>Spermatophyta</taxon>
        <taxon>Magnoliopsida</taxon>
        <taxon>Liliopsida</taxon>
        <taxon>Zingiberales</taxon>
        <taxon>Musaceae</taxon>
        <taxon>Ensete</taxon>
    </lineage>
</organism>
<reference evidence="1 2" key="1">
    <citation type="journal article" date="2014" name="Agronomy (Basel)">
        <title>A Draft Genome Sequence for Ensete ventricosum, the Drought-Tolerant Tree Against Hunger.</title>
        <authorList>
            <person name="Harrison J."/>
            <person name="Moore K.A."/>
            <person name="Paszkiewicz K."/>
            <person name="Jones T."/>
            <person name="Grant M."/>
            <person name="Ambacheew D."/>
            <person name="Muzemil S."/>
            <person name="Studholme D.J."/>
        </authorList>
    </citation>
    <scope>NUCLEOTIDE SEQUENCE [LARGE SCALE GENOMIC DNA]</scope>
</reference>
<evidence type="ECO:0000313" key="1">
    <source>
        <dbReference type="EMBL" id="RRT82959.1"/>
    </source>
</evidence>